<organism evidence="4 5">
    <name type="scientific">Alectura lathami</name>
    <name type="common">Australian brush turkey</name>
    <dbReference type="NCBI Taxonomy" id="81907"/>
    <lineage>
        <taxon>Eukaryota</taxon>
        <taxon>Metazoa</taxon>
        <taxon>Chordata</taxon>
        <taxon>Craniata</taxon>
        <taxon>Vertebrata</taxon>
        <taxon>Euteleostomi</taxon>
        <taxon>Archelosauria</taxon>
        <taxon>Archosauria</taxon>
        <taxon>Dinosauria</taxon>
        <taxon>Saurischia</taxon>
        <taxon>Theropoda</taxon>
        <taxon>Coelurosauria</taxon>
        <taxon>Aves</taxon>
        <taxon>Neognathae</taxon>
        <taxon>Galloanserae</taxon>
        <taxon>Galliformes</taxon>
        <taxon>Megapodiidae</taxon>
        <taxon>Alectura</taxon>
    </lineage>
</organism>
<dbReference type="EMBL" id="VXAV01002075">
    <property type="protein sequence ID" value="NXL84949.1"/>
    <property type="molecule type" value="Genomic_DNA"/>
</dbReference>
<feature type="non-terminal residue" evidence="4">
    <location>
        <position position="143"/>
    </location>
</feature>
<evidence type="ECO:0000256" key="1">
    <source>
        <dbReference type="SAM" id="Coils"/>
    </source>
</evidence>
<gene>
    <name evidence="4" type="primary">Mcc_0</name>
    <name evidence="4" type="ORF">ALELAT_R15196</name>
</gene>
<sequence>QDLPGCLPSCNSAQPHGTQTCSPLFPLTSEGASQELEERVQQLQGRMERLKQVNQQLAAALRDCKSDSERLSMVLGQHESRSSALRLALHCSERCVDTYAALLGRTWAKLGRDAGSPGAGATEEQSLQHGCGSGPTATQGLQL</sequence>
<evidence type="ECO:0000313" key="5">
    <source>
        <dbReference type="Proteomes" id="UP000562322"/>
    </source>
</evidence>
<feature type="region of interest" description="Disordered" evidence="2">
    <location>
        <begin position="112"/>
        <end position="143"/>
    </location>
</feature>
<dbReference type="InterPro" id="IPR019536">
    <property type="entry name" value="USHBP1_PDZ-bd"/>
</dbReference>
<feature type="non-terminal residue" evidence="4">
    <location>
        <position position="1"/>
    </location>
</feature>
<protein>
    <submittedName>
        <fullName evidence="4">CRCM protein</fullName>
    </submittedName>
</protein>
<evidence type="ECO:0000259" key="3">
    <source>
        <dbReference type="Pfam" id="PF10506"/>
    </source>
</evidence>
<evidence type="ECO:0000256" key="2">
    <source>
        <dbReference type="SAM" id="MobiDB-lite"/>
    </source>
</evidence>
<dbReference type="AlphaFoldDB" id="A0A7L0W149"/>
<evidence type="ECO:0000313" key="4">
    <source>
        <dbReference type="EMBL" id="NXL84949.1"/>
    </source>
</evidence>
<comment type="caution">
    <text evidence="4">The sequence shown here is derived from an EMBL/GenBank/DDBJ whole genome shotgun (WGS) entry which is preliminary data.</text>
</comment>
<feature type="coiled-coil region" evidence="1">
    <location>
        <begin position="33"/>
        <end position="67"/>
    </location>
</feature>
<keyword evidence="1" id="KW-0175">Coiled coil</keyword>
<dbReference type="InterPro" id="IPR040171">
    <property type="entry name" value="USBP1-like"/>
</dbReference>
<reference evidence="4 5" key="1">
    <citation type="submission" date="2019-09" db="EMBL/GenBank/DDBJ databases">
        <title>Bird 10,000 Genomes (B10K) Project - Family phase.</title>
        <authorList>
            <person name="Zhang G."/>
        </authorList>
    </citation>
    <scope>NUCLEOTIDE SEQUENCE [LARGE SCALE GENOMIC DNA]</scope>
    <source>
        <strain evidence="4">B10K-DU-001-39</strain>
        <tissue evidence="4">Muscle</tissue>
    </source>
</reference>
<proteinExistence type="predicted"/>
<dbReference type="PANTHER" id="PTHR23347:SF5">
    <property type="entry name" value="HARMONIN-BINDING PROTEIN USHBP1"/>
    <property type="match status" value="1"/>
</dbReference>
<keyword evidence="5" id="KW-1185">Reference proteome</keyword>
<name>A0A7L0W149_ALELA</name>
<dbReference type="OrthoDB" id="6256369at2759"/>
<dbReference type="Pfam" id="PF10506">
    <property type="entry name" value="USHBP1_PDZ-bd"/>
    <property type="match status" value="1"/>
</dbReference>
<feature type="domain" description="Harmonin-binding protein USHBP1 PDZ-binding" evidence="3">
    <location>
        <begin position="42"/>
        <end position="103"/>
    </location>
</feature>
<dbReference type="Proteomes" id="UP000562322">
    <property type="component" value="Unassembled WGS sequence"/>
</dbReference>
<dbReference type="PANTHER" id="PTHR23347">
    <property type="entry name" value="COLORECTAL MUTANT CANCER PROTEIN MCC PROTEIN -RELATED"/>
    <property type="match status" value="1"/>
</dbReference>
<accession>A0A7L0W149</accession>